<reference evidence="1" key="1">
    <citation type="journal article" date="2019" name="bioRxiv">
        <title>The Genome of the Zebra Mussel, Dreissena polymorpha: A Resource for Invasive Species Research.</title>
        <authorList>
            <person name="McCartney M.A."/>
            <person name="Auch B."/>
            <person name="Kono T."/>
            <person name="Mallez S."/>
            <person name="Zhang Y."/>
            <person name="Obille A."/>
            <person name="Becker A."/>
            <person name="Abrahante J.E."/>
            <person name="Garbe J."/>
            <person name="Badalamenti J.P."/>
            <person name="Herman A."/>
            <person name="Mangelson H."/>
            <person name="Liachko I."/>
            <person name="Sullivan S."/>
            <person name="Sone E.D."/>
            <person name="Koren S."/>
            <person name="Silverstein K.A.T."/>
            <person name="Beckman K.B."/>
            <person name="Gohl D.M."/>
        </authorList>
    </citation>
    <scope>NUCLEOTIDE SEQUENCE</scope>
    <source>
        <strain evidence="1">Duluth1</strain>
        <tissue evidence="1">Whole animal</tissue>
    </source>
</reference>
<protein>
    <submittedName>
        <fullName evidence="1">Uncharacterized protein</fullName>
    </submittedName>
</protein>
<gene>
    <name evidence="1" type="ORF">DPMN_167806</name>
</gene>
<reference evidence="1" key="2">
    <citation type="submission" date="2020-11" db="EMBL/GenBank/DDBJ databases">
        <authorList>
            <person name="McCartney M.A."/>
            <person name="Auch B."/>
            <person name="Kono T."/>
            <person name="Mallez S."/>
            <person name="Becker A."/>
            <person name="Gohl D.M."/>
            <person name="Silverstein K.A.T."/>
            <person name="Koren S."/>
            <person name="Bechman K.B."/>
            <person name="Herman A."/>
            <person name="Abrahante J.E."/>
            <person name="Garbe J."/>
        </authorList>
    </citation>
    <scope>NUCLEOTIDE SEQUENCE</scope>
    <source>
        <strain evidence="1">Duluth1</strain>
        <tissue evidence="1">Whole animal</tissue>
    </source>
</reference>
<evidence type="ECO:0000313" key="2">
    <source>
        <dbReference type="Proteomes" id="UP000828390"/>
    </source>
</evidence>
<evidence type="ECO:0000313" key="1">
    <source>
        <dbReference type="EMBL" id="KAH3789621.1"/>
    </source>
</evidence>
<dbReference type="AlphaFoldDB" id="A0A9D4IVC4"/>
<dbReference type="EMBL" id="JAIWYP010000008">
    <property type="protein sequence ID" value="KAH3789621.1"/>
    <property type="molecule type" value="Genomic_DNA"/>
</dbReference>
<organism evidence="1 2">
    <name type="scientific">Dreissena polymorpha</name>
    <name type="common">Zebra mussel</name>
    <name type="synonym">Mytilus polymorpha</name>
    <dbReference type="NCBI Taxonomy" id="45954"/>
    <lineage>
        <taxon>Eukaryota</taxon>
        <taxon>Metazoa</taxon>
        <taxon>Spiralia</taxon>
        <taxon>Lophotrochozoa</taxon>
        <taxon>Mollusca</taxon>
        <taxon>Bivalvia</taxon>
        <taxon>Autobranchia</taxon>
        <taxon>Heteroconchia</taxon>
        <taxon>Euheterodonta</taxon>
        <taxon>Imparidentia</taxon>
        <taxon>Neoheterodontei</taxon>
        <taxon>Myida</taxon>
        <taxon>Dreissenoidea</taxon>
        <taxon>Dreissenidae</taxon>
        <taxon>Dreissena</taxon>
    </lineage>
</organism>
<accession>A0A9D4IVC4</accession>
<sequence length="74" mass="8155">MEFSIGGLLGRRGRMPAVGRVGSVATAHVHSCTGHLWSPSELAVAFDFLCACFLVGLRQFNKQLTDCNLYKKRK</sequence>
<dbReference type="Proteomes" id="UP000828390">
    <property type="component" value="Unassembled WGS sequence"/>
</dbReference>
<keyword evidence="2" id="KW-1185">Reference proteome</keyword>
<name>A0A9D4IVC4_DREPO</name>
<proteinExistence type="predicted"/>
<comment type="caution">
    <text evidence="1">The sequence shown here is derived from an EMBL/GenBank/DDBJ whole genome shotgun (WGS) entry which is preliminary data.</text>
</comment>